<comment type="caution">
    <text evidence="1">The sequence shown here is derived from an EMBL/GenBank/DDBJ whole genome shotgun (WGS) entry which is preliminary data.</text>
</comment>
<accession>A0AAD5EA75</accession>
<proteinExistence type="predicted"/>
<dbReference type="PANTHER" id="PTHR28086:SF1">
    <property type="entry name" value="CU(2+) SUPPRESSING AND BLEOMYCIN SENSITIVE PROTEIN 1"/>
    <property type="match status" value="1"/>
</dbReference>
<dbReference type="GeneID" id="75914737"/>
<reference evidence="1" key="2">
    <citation type="journal article" date="2022" name="Proc. Natl. Acad. Sci. U.S.A.">
        <title>Diploid-dominant life cycles characterize the early evolution of Fungi.</title>
        <authorList>
            <person name="Amses K.R."/>
            <person name="Simmons D.R."/>
            <person name="Longcore J.E."/>
            <person name="Mondo S.J."/>
            <person name="Seto K."/>
            <person name="Jeronimo G.H."/>
            <person name="Bonds A.E."/>
            <person name="Quandt C.A."/>
            <person name="Davis W.J."/>
            <person name="Chang Y."/>
            <person name="Federici B.A."/>
            <person name="Kuo A."/>
            <person name="LaButti K."/>
            <person name="Pangilinan J."/>
            <person name="Andreopoulos W."/>
            <person name="Tritt A."/>
            <person name="Riley R."/>
            <person name="Hundley H."/>
            <person name="Johnson J."/>
            <person name="Lipzen A."/>
            <person name="Barry K."/>
            <person name="Lang B.F."/>
            <person name="Cuomo C.A."/>
            <person name="Buchler N.E."/>
            <person name="Grigoriev I.V."/>
            <person name="Spatafora J.W."/>
            <person name="Stajich J.E."/>
            <person name="James T.Y."/>
        </authorList>
    </citation>
    <scope>NUCLEOTIDE SEQUENCE</scope>
    <source>
        <strain evidence="1">AG</strain>
    </source>
</reference>
<dbReference type="PANTHER" id="PTHR28086">
    <property type="entry name" value="UPF0662 PROTEIN YPL260W"/>
    <property type="match status" value="1"/>
</dbReference>
<dbReference type="EMBL" id="MU620922">
    <property type="protein sequence ID" value="KAI8579206.1"/>
    <property type="molecule type" value="Genomic_DNA"/>
</dbReference>
<protein>
    <submittedName>
        <fullName evidence="1">Uncharacterized protein</fullName>
    </submittedName>
</protein>
<evidence type="ECO:0000313" key="2">
    <source>
        <dbReference type="Proteomes" id="UP001206595"/>
    </source>
</evidence>
<gene>
    <name evidence="1" type="ORF">K450DRAFT_243275</name>
</gene>
<dbReference type="Pfam" id="PF10303">
    <property type="entry name" value="DUF2408"/>
    <property type="match status" value="2"/>
</dbReference>
<dbReference type="GO" id="GO:0005634">
    <property type="term" value="C:nucleus"/>
    <property type="evidence" value="ECO:0007669"/>
    <property type="project" value="TreeGrafter"/>
</dbReference>
<name>A0AAD5EA75_UMBRA</name>
<organism evidence="1 2">
    <name type="scientific">Umbelopsis ramanniana AG</name>
    <dbReference type="NCBI Taxonomy" id="1314678"/>
    <lineage>
        <taxon>Eukaryota</taxon>
        <taxon>Fungi</taxon>
        <taxon>Fungi incertae sedis</taxon>
        <taxon>Mucoromycota</taxon>
        <taxon>Mucoromycotina</taxon>
        <taxon>Umbelopsidomycetes</taxon>
        <taxon>Umbelopsidales</taxon>
        <taxon>Umbelopsidaceae</taxon>
        <taxon>Umbelopsis</taxon>
    </lineage>
</organism>
<sequence length="444" mass="50100">MRIPAQEQPVLESLIGIRHRLSALKKDRDSYAKPDVVLGLWSDTEKQIEKLCEIRSENIWNSDSRNRLNDVLDDVMSLLSLFFMSIGKTREIPAVYAQLVTVKQYLDQLVEMGVYTEALLIPTEGRLNDIKSIIDMNADKPESTPAVTSLVRRKLSKCKETLATLFANLHEVSPDLKPIQNELVELRRQLSLLAGRACGFSDVDIQEIQKRLRTIDNTRVDGKFLAPNGSIPAGQALVVGLLEQLFEETHDLMASTDSVSESLVPIAERLKEIKSKLERLSLTHRWTLRETDLYTFQLQLQEIEKLRVGGKFLDAEGKVPEGQALLNFLLRACYRLMSKMLSESVPVAEALMPVYNQLSTVRRCLLEVNKWGAPDSVRELYPYQMKLASIDNMRVNGTFYDEDGMIPEGQGLCVAILNECYDILHDLVSKVEDVASDGSDEEGE</sequence>
<reference evidence="1" key="1">
    <citation type="submission" date="2021-06" db="EMBL/GenBank/DDBJ databases">
        <authorList>
            <consortium name="DOE Joint Genome Institute"/>
            <person name="Mondo S.J."/>
            <person name="Amses K.R."/>
            <person name="Simmons D.R."/>
            <person name="Longcore J.E."/>
            <person name="Seto K."/>
            <person name="Alves G.H."/>
            <person name="Bonds A.E."/>
            <person name="Quandt C.A."/>
            <person name="Davis W.J."/>
            <person name="Chang Y."/>
            <person name="Letcher P.M."/>
            <person name="Powell M.J."/>
            <person name="Kuo A."/>
            <person name="Labutti K."/>
            <person name="Pangilinan J."/>
            <person name="Andreopoulos W."/>
            <person name="Tritt A."/>
            <person name="Riley R."/>
            <person name="Hundley H."/>
            <person name="Johnson J."/>
            <person name="Lipzen A."/>
            <person name="Barry K."/>
            <person name="Berbee M.L."/>
            <person name="Buchler N.E."/>
            <person name="Grigoriev I.V."/>
            <person name="Spatafora J.W."/>
            <person name="Stajich J.E."/>
            <person name="James T.Y."/>
        </authorList>
    </citation>
    <scope>NUCLEOTIDE SEQUENCE</scope>
    <source>
        <strain evidence="1">AG</strain>
    </source>
</reference>
<dbReference type="InterPro" id="IPR018810">
    <property type="entry name" value="UPF0662"/>
</dbReference>
<evidence type="ECO:0000313" key="1">
    <source>
        <dbReference type="EMBL" id="KAI8579206.1"/>
    </source>
</evidence>
<keyword evidence="2" id="KW-1185">Reference proteome</keyword>
<dbReference type="Proteomes" id="UP001206595">
    <property type="component" value="Unassembled WGS sequence"/>
</dbReference>
<dbReference type="GO" id="GO:0005737">
    <property type="term" value="C:cytoplasm"/>
    <property type="evidence" value="ECO:0007669"/>
    <property type="project" value="TreeGrafter"/>
</dbReference>
<dbReference type="RefSeq" id="XP_051444210.1">
    <property type="nucleotide sequence ID" value="XM_051589392.1"/>
</dbReference>
<dbReference type="AlphaFoldDB" id="A0AAD5EA75"/>